<feature type="active site" description="Nucleophile" evidence="4">
    <location>
        <position position="340"/>
    </location>
</feature>
<dbReference type="NCBIfam" id="NF001989">
    <property type="entry name" value="PRK00784.1"/>
    <property type="match status" value="1"/>
</dbReference>
<dbReference type="InterPro" id="IPR029062">
    <property type="entry name" value="Class_I_gatase-like"/>
</dbReference>
<keyword evidence="3 4" id="KW-0315">Glutamine amidotransferase</keyword>
<keyword evidence="8" id="KW-1185">Reference proteome</keyword>
<sequence length="510" mass="53541">MRGAVMIGGTTSDAGKSMIVAGLCRLLAREGVRVAPFKAQNMSNNSVATLDGGEIGRAQAAQARAAGLEPSTRYNPVLLKPGSDRHSHVVVRGETVGTVGAADYASWRERLRGVVVEDLASLRAEFDVVIVEGAGSIAEINLRASDIANLGLASAASLPVVVVSDIDRGGSLAHLFGTTAILDPDDQRRVRGFLVNKFRGDPALLAPGLDRVTELTGRPTLGVIPYEPRLWLDAEDSLSAPIGMRLGPSSSGPGDSSADLRVAAIRLPRVSNTTDVEALAVEAGVEVTWVADSATVRTADLVVLPGTRATVDDLRWLRERGIDRALRDRVAAGGPLLAVCGGFQMLATTIVDDVESGSGVVAGLGILDQTIRFAPEKTVRRSAGRVWGEAAGGYEIHHGVVAETAEPPWLIVDGGGGEGVERGALWGTHWHGLLENDGVRRELLTRVAAARGRDFRHGGASFAAVRAEQFDVIADLLDAHLDRAAFTAVIEGRDEDPPVITHALGAEPSA</sequence>
<dbReference type="InterPro" id="IPR002586">
    <property type="entry name" value="CobQ/CobB/MinD/ParA_Nub-bd_dom"/>
</dbReference>
<dbReference type="CDD" id="cd01750">
    <property type="entry name" value="GATase1_CobQ"/>
    <property type="match status" value="1"/>
</dbReference>
<dbReference type="PROSITE" id="PS51274">
    <property type="entry name" value="GATASE_COBBQ"/>
    <property type="match status" value="1"/>
</dbReference>
<feature type="domain" description="CobQ/CobB/MinD/ParA nucleotide binding" evidence="5">
    <location>
        <begin position="5"/>
        <end position="231"/>
    </location>
</feature>
<comment type="function">
    <text evidence="4">Catalyzes amidations at positions B, D, E, and G on adenosylcobyrinic A,C-diamide. NH(2) groups are provided by glutamine, and one molecule of ATP is hydrogenolyzed for each amidation.</text>
</comment>
<dbReference type="InterPro" id="IPR033949">
    <property type="entry name" value="CobQ_GATase1"/>
</dbReference>
<dbReference type="InterPro" id="IPR011698">
    <property type="entry name" value="GATase_3"/>
</dbReference>
<dbReference type="PANTHER" id="PTHR21343:SF1">
    <property type="entry name" value="COBYRIC ACID SYNTHASE"/>
    <property type="match status" value="1"/>
</dbReference>
<dbReference type="PANTHER" id="PTHR21343">
    <property type="entry name" value="DETHIOBIOTIN SYNTHETASE"/>
    <property type="match status" value="1"/>
</dbReference>
<keyword evidence="2 4" id="KW-0169">Cobalamin biosynthesis</keyword>
<dbReference type="SUPFAM" id="SSF52540">
    <property type="entry name" value="P-loop containing nucleoside triphosphate hydrolases"/>
    <property type="match status" value="1"/>
</dbReference>
<accession>A0A7I9UXU5</accession>
<protein>
    <recommendedName>
        <fullName evidence="4">Cobyric acid synthase</fullName>
    </recommendedName>
</protein>
<proteinExistence type="inferred from homology"/>
<feature type="active site" evidence="4">
    <location>
        <position position="431"/>
    </location>
</feature>
<comment type="pathway">
    <text evidence="1 4">Cofactor biosynthesis; adenosylcobalamin biosynthesis.</text>
</comment>
<evidence type="ECO:0000256" key="1">
    <source>
        <dbReference type="ARBA" id="ARBA00004953"/>
    </source>
</evidence>
<dbReference type="GO" id="GO:0009236">
    <property type="term" value="P:cobalamin biosynthetic process"/>
    <property type="evidence" value="ECO:0007669"/>
    <property type="project" value="UniProtKB-UniRule"/>
</dbReference>
<dbReference type="AlphaFoldDB" id="A0A7I9UXU5"/>
<dbReference type="SUPFAM" id="SSF52317">
    <property type="entry name" value="Class I glutamine amidotransferase-like"/>
    <property type="match status" value="1"/>
</dbReference>
<dbReference type="UniPathway" id="UPA00148"/>
<evidence type="ECO:0000256" key="4">
    <source>
        <dbReference type="HAMAP-Rule" id="MF_00028"/>
    </source>
</evidence>
<dbReference type="GO" id="GO:0015420">
    <property type="term" value="F:ABC-type vitamin B12 transporter activity"/>
    <property type="evidence" value="ECO:0007669"/>
    <property type="project" value="UniProtKB-UniRule"/>
</dbReference>
<evidence type="ECO:0000259" key="6">
    <source>
        <dbReference type="Pfam" id="PF07685"/>
    </source>
</evidence>
<dbReference type="HAMAP" id="MF_00028">
    <property type="entry name" value="CobQ"/>
    <property type="match status" value="1"/>
</dbReference>
<dbReference type="Gene3D" id="3.40.50.880">
    <property type="match status" value="1"/>
</dbReference>
<evidence type="ECO:0000313" key="8">
    <source>
        <dbReference type="Proteomes" id="UP000444980"/>
    </source>
</evidence>
<gene>
    <name evidence="4 7" type="primary">cobQ</name>
    <name evidence="7" type="ORF">nbrc107697_16800</name>
</gene>
<evidence type="ECO:0000256" key="3">
    <source>
        <dbReference type="ARBA" id="ARBA00022962"/>
    </source>
</evidence>
<dbReference type="Pfam" id="PF07685">
    <property type="entry name" value="GATase_3"/>
    <property type="match status" value="1"/>
</dbReference>
<reference evidence="8" key="1">
    <citation type="submission" date="2019-06" db="EMBL/GenBank/DDBJ databases">
        <title>Gordonia isolated from sludge of a wastewater treatment plant.</title>
        <authorList>
            <person name="Tamura T."/>
            <person name="Aoyama K."/>
            <person name="Kang Y."/>
            <person name="Saito S."/>
            <person name="Akiyama N."/>
            <person name="Yazawa K."/>
            <person name="Gonoi T."/>
            <person name="Mikami Y."/>
        </authorList>
    </citation>
    <scope>NUCLEOTIDE SEQUENCE [LARGE SCALE GENOMIC DNA]</scope>
    <source>
        <strain evidence="8">NBRC 107697</strain>
    </source>
</reference>
<dbReference type="Gene3D" id="3.40.50.300">
    <property type="entry name" value="P-loop containing nucleotide triphosphate hydrolases"/>
    <property type="match status" value="1"/>
</dbReference>
<dbReference type="InterPro" id="IPR004459">
    <property type="entry name" value="CobQ_synth"/>
</dbReference>
<dbReference type="Proteomes" id="UP000444980">
    <property type="component" value="Unassembled WGS sequence"/>
</dbReference>
<organism evidence="7 8">
    <name type="scientific">Gordonia crocea</name>
    <dbReference type="NCBI Taxonomy" id="589162"/>
    <lineage>
        <taxon>Bacteria</taxon>
        <taxon>Bacillati</taxon>
        <taxon>Actinomycetota</taxon>
        <taxon>Actinomycetes</taxon>
        <taxon>Mycobacteriales</taxon>
        <taxon>Gordoniaceae</taxon>
        <taxon>Gordonia</taxon>
    </lineage>
</organism>
<dbReference type="InterPro" id="IPR027417">
    <property type="entry name" value="P-loop_NTPase"/>
</dbReference>
<evidence type="ECO:0000313" key="7">
    <source>
        <dbReference type="EMBL" id="GED97641.1"/>
    </source>
</evidence>
<dbReference type="Pfam" id="PF01656">
    <property type="entry name" value="CbiA"/>
    <property type="match status" value="1"/>
</dbReference>
<dbReference type="NCBIfam" id="TIGR00313">
    <property type="entry name" value="cobQ"/>
    <property type="match status" value="1"/>
</dbReference>
<dbReference type="GO" id="GO:0003824">
    <property type="term" value="F:catalytic activity"/>
    <property type="evidence" value="ECO:0007669"/>
    <property type="project" value="InterPro"/>
</dbReference>
<comment type="caution">
    <text evidence="7">The sequence shown here is derived from an EMBL/GenBank/DDBJ whole genome shotgun (WGS) entry which is preliminary data.</text>
</comment>
<comment type="similarity">
    <text evidence="4">Belongs to the CobB/CobQ family. CobQ subfamily.</text>
</comment>
<dbReference type="EMBL" id="BJOU01000001">
    <property type="protein sequence ID" value="GED97641.1"/>
    <property type="molecule type" value="Genomic_DNA"/>
</dbReference>
<evidence type="ECO:0000259" key="5">
    <source>
        <dbReference type="Pfam" id="PF01656"/>
    </source>
</evidence>
<name>A0A7I9UXU5_9ACTN</name>
<feature type="domain" description="CobB/CobQ-like glutamine amidotransferase" evidence="6">
    <location>
        <begin position="261"/>
        <end position="437"/>
    </location>
</feature>
<evidence type="ECO:0000256" key="2">
    <source>
        <dbReference type="ARBA" id="ARBA00022573"/>
    </source>
</evidence>